<evidence type="ECO:0000313" key="8">
    <source>
        <dbReference type="Proteomes" id="UP000241394"/>
    </source>
</evidence>
<dbReference type="FunCoup" id="A0A2R6QC30">
    <property type="interactions" value="605"/>
</dbReference>
<feature type="domain" description="Aminotransferase class I/classII large" evidence="6">
    <location>
        <begin position="44"/>
        <end position="409"/>
    </location>
</feature>
<evidence type="ECO:0000256" key="3">
    <source>
        <dbReference type="ARBA" id="ARBA00022898"/>
    </source>
</evidence>
<feature type="modified residue" description="N6-(pyridoxal phosphate)lysine" evidence="5">
    <location>
        <position position="253"/>
    </location>
</feature>
<dbReference type="GO" id="GO:0030170">
    <property type="term" value="F:pyridoxal phosphate binding"/>
    <property type="evidence" value="ECO:0007669"/>
    <property type="project" value="InterPro"/>
</dbReference>
<comment type="similarity">
    <text evidence="2 4">Belongs to the class-I pyridoxal-phosphate-dependent aminotransferase family.</text>
</comment>
<evidence type="ECO:0000256" key="2">
    <source>
        <dbReference type="ARBA" id="ARBA00007441"/>
    </source>
</evidence>
<reference evidence="7 8" key="1">
    <citation type="submission" date="2017-07" db="EMBL/GenBank/DDBJ databases">
        <title>An improved, manually edited Actinidia chinensis var. chinensis (kiwifruit) genome highlights the challenges associated with draft genomes and gene prediction in plants.</title>
        <authorList>
            <person name="Pilkington S."/>
            <person name="Crowhurst R."/>
            <person name="Hilario E."/>
            <person name="Nardozza S."/>
            <person name="Fraser L."/>
            <person name="Peng Y."/>
            <person name="Gunaseelan K."/>
            <person name="Simpson R."/>
            <person name="Tahir J."/>
            <person name="Deroles S."/>
            <person name="Templeton K."/>
            <person name="Luo Z."/>
            <person name="Davy M."/>
            <person name="Cheng C."/>
            <person name="Mcneilage M."/>
            <person name="Scaglione D."/>
            <person name="Liu Y."/>
            <person name="Zhang Q."/>
            <person name="Datson P."/>
            <person name="De Silva N."/>
            <person name="Gardiner S."/>
            <person name="Bassett H."/>
            <person name="Chagne D."/>
            <person name="Mccallum J."/>
            <person name="Dzierzon H."/>
            <person name="Deng C."/>
            <person name="Wang Y.-Y."/>
            <person name="Barron N."/>
            <person name="Manako K."/>
            <person name="Bowen J."/>
            <person name="Foster T."/>
            <person name="Erridge Z."/>
            <person name="Tiffin H."/>
            <person name="Waite C."/>
            <person name="Davies K."/>
            <person name="Grierson E."/>
            <person name="Laing W."/>
            <person name="Kirk R."/>
            <person name="Chen X."/>
            <person name="Wood M."/>
            <person name="Montefiori M."/>
            <person name="Brummell D."/>
            <person name="Schwinn K."/>
            <person name="Catanach A."/>
            <person name="Fullerton C."/>
            <person name="Li D."/>
            <person name="Meiyalaghan S."/>
            <person name="Nieuwenhuizen N."/>
            <person name="Read N."/>
            <person name="Prakash R."/>
            <person name="Hunter D."/>
            <person name="Zhang H."/>
            <person name="Mckenzie M."/>
            <person name="Knabel M."/>
            <person name="Harris A."/>
            <person name="Allan A."/>
            <person name="Chen A."/>
            <person name="Janssen B."/>
            <person name="Plunkett B."/>
            <person name="Dwamena C."/>
            <person name="Voogd C."/>
            <person name="Leif D."/>
            <person name="Lafferty D."/>
            <person name="Souleyre E."/>
            <person name="Varkonyi-Gasic E."/>
            <person name="Gambi F."/>
            <person name="Hanley J."/>
            <person name="Yao J.-L."/>
            <person name="Cheung J."/>
            <person name="David K."/>
            <person name="Warren B."/>
            <person name="Marsh K."/>
            <person name="Snowden K."/>
            <person name="Lin-Wang K."/>
            <person name="Brian L."/>
            <person name="Martinez-Sanchez M."/>
            <person name="Wang M."/>
            <person name="Ileperuma N."/>
            <person name="Macnee N."/>
            <person name="Campin R."/>
            <person name="Mcatee P."/>
            <person name="Drummond R."/>
            <person name="Espley R."/>
            <person name="Ireland H."/>
            <person name="Wu R."/>
            <person name="Atkinson R."/>
            <person name="Karunairetnam S."/>
            <person name="Bulley S."/>
            <person name="Chunkath S."/>
            <person name="Hanley Z."/>
            <person name="Storey R."/>
            <person name="Thrimawithana A."/>
            <person name="Thomson S."/>
            <person name="David C."/>
            <person name="Testolin R."/>
        </authorList>
    </citation>
    <scope>NUCLEOTIDE SEQUENCE [LARGE SCALE GENOMIC DNA]</scope>
    <source>
        <strain evidence="8">cv. Red5</strain>
        <tissue evidence="7">Young leaf</tissue>
    </source>
</reference>
<dbReference type="NCBIfam" id="TIGR01265">
    <property type="entry name" value="tyr_nico_aTase"/>
    <property type="match status" value="1"/>
</dbReference>
<dbReference type="STRING" id="1590841.A0A2R6QC30"/>
<proteinExistence type="inferred from homology"/>
<evidence type="ECO:0000256" key="1">
    <source>
        <dbReference type="ARBA" id="ARBA00001933"/>
    </source>
</evidence>
<keyword evidence="3 4" id="KW-0663">Pyridoxal phosphate</keyword>
<dbReference type="OMA" id="LVPGSQC"/>
<dbReference type="PANTHER" id="PTHR45744:SF11">
    <property type="entry name" value="TYROSINE AMINOTRANSFERASE"/>
    <property type="match status" value="1"/>
</dbReference>
<dbReference type="Gene3D" id="3.90.1150.10">
    <property type="entry name" value="Aspartate Aminotransferase, domain 1"/>
    <property type="match status" value="1"/>
</dbReference>
<dbReference type="Proteomes" id="UP000241394">
    <property type="component" value="Chromosome LG17"/>
</dbReference>
<dbReference type="Pfam" id="PF00155">
    <property type="entry name" value="Aminotran_1_2"/>
    <property type="match status" value="1"/>
</dbReference>
<dbReference type="Gene3D" id="3.40.640.10">
    <property type="entry name" value="Type I PLP-dependent aspartate aminotransferase-like (Major domain)"/>
    <property type="match status" value="1"/>
</dbReference>
<dbReference type="InterPro" id="IPR015421">
    <property type="entry name" value="PyrdxlP-dep_Trfase_major"/>
</dbReference>
<dbReference type="FunFam" id="3.40.640.10:FF:000048">
    <property type="entry name" value="tyrosine aminotransferase"/>
    <property type="match status" value="1"/>
</dbReference>
<organism evidence="7 8">
    <name type="scientific">Actinidia chinensis var. chinensis</name>
    <name type="common">Chinese soft-hair kiwi</name>
    <dbReference type="NCBI Taxonomy" id="1590841"/>
    <lineage>
        <taxon>Eukaryota</taxon>
        <taxon>Viridiplantae</taxon>
        <taxon>Streptophyta</taxon>
        <taxon>Embryophyta</taxon>
        <taxon>Tracheophyta</taxon>
        <taxon>Spermatophyta</taxon>
        <taxon>Magnoliopsida</taxon>
        <taxon>eudicotyledons</taxon>
        <taxon>Gunneridae</taxon>
        <taxon>Pentapetalae</taxon>
        <taxon>asterids</taxon>
        <taxon>Ericales</taxon>
        <taxon>Actinidiaceae</taxon>
        <taxon>Actinidia</taxon>
    </lineage>
</organism>
<evidence type="ECO:0000256" key="4">
    <source>
        <dbReference type="PIRNR" id="PIRNR000517"/>
    </source>
</evidence>
<keyword evidence="7" id="KW-0032">Aminotransferase</keyword>
<dbReference type="PANTHER" id="PTHR45744">
    <property type="entry name" value="TYROSINE AMINOTRANSFERASE"/>
    <property type="match status" value="1"/>
</dbReference>
<dbReference type="EMBL" id="NKQK01000017">
    <property type="protein sequence ID" value="PSS05693.1"/>
    <property type="molecule type" value="Genomic_DNA"/>
</dbReference>
<gene>
    <name evidence="7" type="ORF">CEY00_Acc18962</name>
</gene>
<dbReference type="InterPro" id="IPR015422">
    <property type="entry name" value="PyrdxlP-dep_Trfase_small"/>
</dbReference>
<name>A0A2R6QC30_ACTCC</name>
<evidence type="ECO:0000256" key="5">
    <source>
        <dbReference type="PIRSR" id="PIRSR000517-1"/>
    </source>
</evidence>
<dbReference type="PIRSF" id="PIRSF000517">
    <property type="entry name" value="Tyr_transaminase"/>
    <property type="match status" value="1"/>
</dbReference>
<reference evidence="8" key="2">
    <citation type="journal article" date="2018" name="BMC Genomics">
        <title>A manually annotated Actinidia chinensis var. chinensis (kiwifruit) genome highlights the challenges associated with draft genomes and gene prediction in plants.</title>
        <authorList>
            <person name="Pilkington S.M."/>
            <person name="Crowhurst R."/>
            <person name="Hilario E."/>
            <person name="Nardozza S."/>
            <person name="Fraser L."/>
            <person name="Peng Y."/>
            <person name="Gunaseelan K."/>
            <person name="Simpson R."/>
            <person name="Tahir J."/>
            <person name="Deroles S.C."/>
            <person name="Templeton K."/>
            <person name="Luo Z."/>
            <person name="Davy M."/>
            <person name="Cheng C."/>
            <person name="McNeilage M."/>
            <person name="Scaglione D."/>
            <person name="Liu Y."/>
            <person name="Zhang Q."/>
            <person name="Datson P."/>
            <person name="De Silva N."/>
            <person name="Gardiner S.E."/>
            <person name="Bassett H."/>
            <person name="Chagne D."/>
            <person name="McCallum J."/>
            <person name="Dzierzon H."/>
            <person name="Deng C."/>
            <person name="Wang Y.Y."/>
            <person name="Barron L."/>
            <person name="Manako K."/>
            <person name="Bowen J."/>
            <person name="Foster T.M."/>
            <person name="Erridge Z.A."/>
            <person name="Tiffin H."/>
            <person name="Waite C.N."/>
            <person name="Davies K.M."/>
            <person name="Grierson E.P."/>
            <person name="Laing W.A."/>
            <person name="Kirk R."/>
            <person name="Chen X."/>
            <person name="Wood M."/>
            <person name="Montefiori M."/>
            <person name="Brummell D.A."/>
            <person name="Schwinn K.E."/>
            <person name="Catanach A."/>
            <person name="Fullerton C."/>
            <person name="Li D."/>
            <person name="Meiyalaghan S."/>
            <person name="Nieuwenhuizen N."/>
            <person name="Read N."/>
            <person name="Prakash R."/>
            <person name="Hunter D."/>
            <person name="Zhang H."/>
            <person name="McKenzie M."/>
            <person name="Knabel M."/>
            <person name="Harris A."/>
            <person name="Allan A.C."/>
            <person name="Gleave A."/>
            <person name="Chen A."/>
            <person name="Janssen B.J."/>
            <person name="Plunkett B."/>
            <person name="Ampomah-Dwamena C."/>
            <person name="Voogd C."/>
            <person name="Leif D."/>
            <person name="Lafferty D."/>
            <person name="Souleyre E.J.F."/>
            <person name="Varkonyi-Gasic E."/>
            <person name="Gambi F."/>
            <person name="Hanley J."/>
            <person name="Yao J.L."/>
            <person name="Cheung J."/>
            <person name="David K.M."/>
            <person name="Warren B."/>
            <person name="Marsh K."/>
            <person name="Snowden K.C."/>
            <person name="Lin-Wang K."/>
            <person name="Brian L."/>
            <person name="Martinez-Sanchez M."/>
            <person name="Wang M."/>
            <person name="Ileperuma N."/>
            <person name="Macnee N."/>
            <person name="Campin R."/>
            <person name="McAtee P."/>
            <person name="Drummond R.S.M."/>
            <person name="Espley R.V."/>
            <person name="Ireland H.S."/>
            <person name="Wu R."/>
            <person name="Atkinson R.G."/>
            <person name="Karunairetnam S."/>
            <person name="Bulley S."/>
            <person name="Chunkath S."/>
            <person name="Hanley Z."/>
            <person name="Storey R."/>
            <person name="Thrimawithana A.H."/>
            <person name="Thomson S."/>
            <person name="David C."/>
            <person name="Testolin R."/>
            <person name="Huang H."/>
            <person name="Hellens R.P."/>
            <person name="Schaffer R.J."/>
        </authorList>
    </citation>
    <scope>NUCLEOTIDE SEQUENCE [LARGE SCALE GENOMIC DNA]</scope>
    <source>
        <strain evidence="8">cv. Red5</strain>
    </source>
</reference>
<dbReference type="InterPro" id="IPR015424">
    <property type="entry name" value="PyrdxlP-dep_Trfase"/>
</dbReference>
<dbReference type="InterPro" id="IPR005958">
    <property type="entry name" value="TyrNic_aminoTrfase"/>
</dbReference>
<dbReference type="InterPro" id="IPR004839">
    <property type="entry name" value="Aminotransferase_I/II_large"/>
</dbReference>
<dbReference type="SUPFAM" id="SSF53383">
    <property type="entry name" value="PLP-dependent transferases"/>
    <property type="match status" value="1"/>
</dbReference>
<evidence type="ECO:0000313" key="7">
    <source>
        <dbReference type="EMBL" id="PSS05693.1"/>
    </source>
</evidence>
<comment type="cofactor">
    <cofactor evidence="1 4 5">
        <name>pyridoxal 5'-phosphate</name>
        <dbReference type="ChEBI" id="CHEBI:597326"/>
    </cofactor>
</comment>
<sequence>MENGTAAEKWQFRGNEVLKTASAITIRGVLNEVMDNIEESGPRPIIPLGHGDPSAFPCFRTVQIAEEAIVDAARSAQFNGYASPVGIPPARSAIADYLSKDLPYKLSPDEIYLTIGCTQAIEVILTVLDCPNANILLPRPGFPFYEARAAYSRLEVRHFDLLPEKGWEVDLNAVEALADENTVAMVIINPGNPCGNVFTYQHLEKVAETAKKLGILVIADEVYDHLTFGSNPFVPMGVFGNIVPVITVGSISKRWIVPGWRLGWLVTNDPNGILRKHGIVDCIKGFLNISSDPATFIQGALPQILGKTGDDFFSKIVNILREAADICYDRIKEIPCITCPSKPEGSMFVMVKLNLSLLEDIKDDIDFCAKLAKEESVVVLPGVAVGLKNWLRITFAIEPSSLEEALVRIKAFSLRHAKKQ</sequence>
<keyword evidence="8" id="KW-1185">Reference proteome</keyword>
<dbReference type="AlphaFoldDB" id="A0A2R6QC30"/>
<keyword evidence="7" id="KW-0808">Transferase</keyword>
<comment type="caution">
    <text evidence="7">The sequence shown here is derived from an EMBL/GenBank/DDBJ whole genome shotgun (WGS) entry which is preliminary data.</text>
</comment>
<dbReference type="GO" id="GO:0006572">
    <property type="term" value="P:L-tyrosine catabolic process"/>
    <property type="evidence" value="ECO:0007669"/>
    <property type="project" value="TreeGrafter"/>
</dbReference>
<dbReference type="FunFam" id="3.90.1150.10:FF:000040">
    <property type="entry name" value="Tyrosine aminotransferase"/>
    <property type="match status" value="1"/>
</dbReference>
<evidence type="ECO:0000259" key="6">
    <source>
        <dbReference type="Pfam" id="PF00155"/>
    </source>
</evidence>
<protein>
    <submittedName>
        <fullName evidence="7">Tyrosine aminotransferase</fullName>
    </submittedName>
</protein>
<dbReference type="Gramene" id="PSS05693">
    <property type="protein sequence ID" value="PSS05693"/>
    <property type="gene ID" value="CEY00_Acc18962"/>
</dbReference>
<accession>A0A2R6QC30</accession>
<dbReference type="OrthoDB" id="7042322at2759"/>
<dbReference type="GO" id="GO:0004838">
    <property type="term" value="F:L-tyrosine-2-oxoglutarate transaminase activity"/>
    <property type="evidence" value="ECO:0007669"/>
    <property type="project" value="TreeGrafter"/>
</dbReference>
<dbReference type="CDD" id="cd00609">
    <property type="entry name" value="AAT_like"/>
    <property type="match status" value="1"/>
</dbReference>
<dbReference type="InParanoid" id="A0A2R6QC30"/>